<sequence>MSLFSGGLNTLRSVQDEGLAGQQSSLEQSLGASVMAGINDMPVVRIGDWLRHETKSTEGDTLSPEDANARYGIRGVLNFDRPVSSALAQTLNDEKQADLIRQNTIRNGPDGIISGTLNTVAGAAPAFLDPINYAAALIPGLGEERIGLALGSAAARAEGLGMERVADGLLSAEGLNRRAGAALSGSLPGRVVQGASQGAIGMAALEPLNMYLDRDEHNDWSMGQALRDIGFGSIMGGGLHGLGHAFGRRLERAGTSARGQVLADGLASMASDSPGNAESLLTIHEVQNARDELDRTMAGHGAEPDETVSQAPLRDRVADDLSQLRQSHADTLDEAALYERPDDEPEQPDAAAPQPAMPTGKLPQAADDADEAARAADITLTPEEHAHATEAILSGLHPDAAMEDAMRVSGHATWERYADMLDHGRATHMERIGATQELLHALTRQRLGVYAQHLDSGLEGLDLYDLAGSILKKDSPEDAVEQALRLIEAERGKGHDASWQGHVEEAYQNARQRLDAIQQDAAEAIMRNLHGHEDHEVTQNRAGLAAQRETAPSPEQGQDVSPLPTSGIEHLDLSAAGRNPVMVGRMPSGINGVPDWPVILGDGEHAPKLTKNGRDIGGGHGRLHISARHGDEIREHGFADIDSYIRHIFQHMNQIRQEEAKAGHDTGSYFSVHMGDARGRKDKHDTAVLHLLKEDGYYRVGTSSAFDTKYLEKRKLLWDGSRPNLSHPAEKSADLPPPSPEKSGSDGVYTSSRHSSSSDNGNTAPKSQAITEAQACSDQIDRQLAALGDQISPEELAEIHREKDLSDGNADAVASAAACLTRKAP</sequence>
<dbReference type="RefSeq" id="WP_182040471.1">
    <property type="nucleotide sequence ID" value="NZ_PDLY01000001.1"/>
</dbReference>
<feature type="region of interest" description="Disordered" evidence="1">
    <location>
        <begin position="340"/>
        <end position="372"/>
    </location>
</feature>
<evidence type="ECO:0000313" key="2">
    <source>
        <dbReference type="EMBL" id="MBA5726902.1"/>
    </source>
</evidence>
<organism evidence="2 3">
    <name type="scientific">Bombella mellum</name>
    <dbReference type="NCBI Taxonomy" id="2039288"/>
    <lineage>
        <taxon>Bacteria</taxon>
        <taxon>Pseudomonadati</taxon>
        <taxon>Pseudomonadota</taxon>
        <taxon>Alphaproteobacteria</taxon>
        <taxon>Acetobacterales</taxon>
        <taxon>Acetobacteraceae</taxon>
        <taxon>Bombella</taxon>
    </lineage>
</organism>
<gene>
    <name evidence="2" type="ORF">CPA56_02690</name>
</gene>
<keyword evidence="3" id="KW-1185">Reference proteome</keyword>
<dbReference type="Proteomes" id="UP000765338">
    <property type="component" value="Unassembled WGS sequence"/>
</dbReference>
<comment type="caution">
    <text evidence="2">The sequence shown here is derived from an EMBL/GenBank/DDBJ whole genome shotgun (WGS) entry which is preliminary data.</text>
</comment>
<accession>A0ABR5ZRF3</accession>
<proteinExistence type="predicted"/>
<reference evidence="2 3" key="1">
    <citation type="submission" date="2017-10" db="EMBL/GenBank/DDBJ databases">
        <authorList>
            <person name="Jakob F."/>
        </authorList>
    </citation>
    <scope>NUCLEOTIDE SEQUENCE [LARGE SCALE GENOMIC DNA]</scope>
    <source>
        <strain evidence="2 3">TMW 2.1889</strain>
    </source>
</reference>
<feature type="region of interest" description="Disordered" evidence="1">
    <location>
        <begin position="802"/>
        <end position="825"/>
    </location>
</feature>
<feature type="region of interest" description="Disordered" evidence="1">
    <location>
        <begin position="541"/>
        <end position="566"/>
    </location>
</feature>
<protein>
    <submittedName>
        <fullName evidence="2">Uncharacterized protein</fullName>
    </submittedName>
</protein>
<feature type="region of interest" description="Disordered" evidence="1">
    <location>
        <begin position="722"/>
        <end position="775"/>
    </location>
</feature>
<name>A0ABR5ZRF3_9PROT</name>
<feature type="compositionally biased region" description="Polar residues" evidence="1">
    <location>
        <begin position="759"/>
        <end position="775"/>
    </location>
</feature>
<evidence type="ECO:0000313" key="3">
    <source>
        <dbReference type="Proteomes" id="UP000765338"/>
    </source>
</evidence>
<evidence type="ECO:0000256" key="1">
    <source>
        <dbReference type="SAM" id="MobiDB-lite"/>
    </source>
</evidence>
<dbReference type="EMBL" id="PDLY01000001">
    <property type="protein sequence ID" value="MBA5726902.1"/>
    <property type="molecule type" value="Genomic_DNA"/>
</dbReference>